<dbReference type="SUPFAM" id="SSF103473">
    <property type="entry name" value="MFS general substrate transporter"/>
    <property type="match status" value="1"/>
</dbReference>
<evidence type="ECO:0000256" key="3">
    <source>
        <dbReference type="ARBA" id="ARBA00022989"/>
    </source>
</evidence>
<dbReference type="PANTHER" id="PTHR23502">
    <property type="entry name" value="MAJOR FACILITATOR SUPERFAMILY"/>
    <property type="match status" value="1"/>
</dbReference>
<comment type="subcellular location">
    <subcellularLocation>
        <location evidence="1">Membrane</location>
        <topology evidence="1">Multi-pass membrane protein</topology>
    </subcellularLocation>
</comment>
<comment type="caution">
    <text evidence="6">The sequence shown here is derived from an EMBL/GenBank/DDBJ whole genome shotgun (WGS) entry which is preliminary data.</text>
</comment>
<dbReference type="PANTHER" id="PTHR23502:SF7">
    <property type="entry name" value="DRUG_PROTON ANTIPORTER YHK8-RELATED"/>
    <property type="match status" value="1"/>
</dbReference>
<evidence type="ECO:0000256" key="1">
    <source>
        <dbReference type="ARBA" id="ARBA00004141"/>
    </source>
</evidence>
<evidence type="ECO:0000313" key="7">
    <source>
        <dbReference type="Proteomes" id="UP000182235"/>
    </source>
</evidence>
<reference evidence="6 7" key="1">
    <citation type="submission" date="2015-07" db="EMBL/GenBank/DDBJ databases">
        <title>Emmonsia species relationships and genome sequence.</title>
        <authorList>
            <consortium name="The Broad Institute Genomics Platform"/>
            <person name="Cuomo C.A."/>
            <person name="Munoz J.F."/>
            <person name="Imamovic A."/>
            <person name="Priest M.E."/>
            <person name="Young S."/>
            <person name="Clay O.K."/>
            <person name="McEwen J.G."/>
        </authorList>
    </citation>
    <scope>NUCLEOTIDE SEQUENCE [LARGE SCALE GENOMIC DNA]</scope>
    <source>
        <strain evidence="6 7">UAMH 9510</strain>
    </source>
</reference>
<accession>A0A1J9QNX0</accession>
<gene>
    <name evidence="6" type="ORF">AJ78_02051</name>
</gene>
<dbReference type="EMBL" id="LGRN01000052">
    <property type="protein sequence ID" value="OJD17879.1"/>
    <property type="molecule type" value="Genomic_DNA"/>
</dbReference>
<evidence type="ECO:0008006" key="8">
    <source>
        <dbReference type="Google" id="ProtNLM"/>
    </source>
</evidence>
<sequence length="163" mass="18045">MPANEEWYSRPRNDEAVSAKYGVNLWCLERHSTHGNAQHEGDETRPMGEADTWEVVLTSTMNNSANDEDEDLEVHWNGTDDPGKPRNFPLIQRWPMVIIISLCSLCIICSSAAYPMAYGQITVAFNCSKLVANLGLSLFIMGLGVGPLFLAPLSDFMAAAMYT</sequence>
<organism evidence="6 7">
    <name type="scientific">Emergomyces pasteurianus Ep9510</name>
    <dbReference type="NCBI Taxonomy" id="1447872"/>
    <lineage>
        <taxon>Eukaryota</taxon>
        <taxon>Fungi</taxon>
        <taxon>Dikarya</taxon>
        <taxon>Ascomycota</taxon>
        <taxon>Pezizomycotina</taxon>
        <taxon>Eurotiomycetes</taxon>
        <taxon>Eurotiomycetidae</taxon>
        <taxon>Onygenales</taxon>
        <taxon>Ajellomycetaceae</taxon>
        <taxon>Emergomyces</taxon>
    </lineage>
</organism>
<dbReference type="VEuPathDB" id="FungiDB:AJ78_02051"/>
<dbReference type="InterPro" id="IPR036259">
    <property type="entry name" value="MFS_trans_sf"/>
</dbReference>
<feature type="transmembrane region" description="Helical" evidence="5">
    <location>
        <begin position="134"/>
        <end position="153"/>
    </location>
</feature>
<dbReference type="GO" id="GO:0022857">
    <property type="term" value="F:transmembrane transporter activity"/>
    <property type="evidence" value="ECO:0007669"/>
    <property type="project" value="TreeGrafter"/>
</dbReference>
<keyword evidence="3 5" id="KW-1133">Transmembrane helix</keyword>
<dbReference type="GO" id="GO:0005886">
    <property type="term" value="C:plasma membrane"/>
    <property type="evidence" value="ECO:0007669"/>
    <property type="project" value="TreeGrafter"/>
</dbReference>
<evidence type="ECO:0000256" key="4">
    <source>
        <dbReference type="ARBA" id="ARBA00023136"/>
    </source>
</evidence>
<proteinExistence type="predicted"/>
<evidence type="ECO:0000256" key="2">
    <source>
        <dbReference type="ARBA" id="ARBA00022692"/>
    </source>
</evidence>
<evidence type="ECO:0000256" key="5">
    <source>
        <dbReference type="SAM" id="Phobius"/>
    </source>
</evidence>
<protein>
    <recommendedName>
        <fullName evidence="8">Major facilitator superfamily (MFS) profile domain-containing protein</fullName>
    </recommendedName>
</protein>
<dbReference type="STRING" id="1447872.A0A1J9QNX0"/>
<name>A0A1J9QNX0_9EURO</name>
<keyword evidence="4 5" id="KW-0472">Membrane</keyword>
<keyword evidence="2 5" id="KW-0812">Transmembrane</keyword>
<feature type="transmembrane region" description="Helical" evidence="5">
    <location>
        <begin position="94"/>
        <end position="114"/>
    </location>
</feature>
<dbReference type="AlphaFoldDB" id="A0A1J9QNX0"/>
<dbReference type="OrthoDB" id="3561359at2759"/>
<dbReference type="Proteomes" id="UP000182235">
    <property type="component" value="Unassembled WGS sequence"/>
</dbReference>
<evidence type="ECO:0000313" key="6">
    <source>
        <dbReference type="EMBL" id="OJD17879.1"/>
    </source>
</evidence>
<keyword evidence="7" id="KW-1185">Reference proteome</keyword>